<sequence>MLQVRDVRTATVVGTIELTGEGELVTSSDELNRLVRQAMMHRGLSAQEAYEYYNGWSNGYVVIEPMNQSLARHISPAEQP</sequence>
<evidence type="ECO:0000313" key="1">
    <source>
        <dbReference type="EMBL" id="NJP94856.1"/>
    </source>
</evidence>
<evidence type="ECO:0000313" key="2">
    <source>
        <dbReference type="Proteomes" id="UP000696294"/>
    </source>
</evidence>
<dbReference type="RefSeq" id="WP_168016051.1">
    <property type="nucleotide sequence ID" value="NZ_JAATEP010000032.1"/>
</dbReference>
<reference evidence="1 2" key="1">
    <citation type="submission" date="2020-03" db="EMBL/GenBank/DDBJ databases">
        <title>WGS of actinomycetes isolated from Thailand.</title>
        <authorList>
            <person name="Thawai C."/>
        </authorList>
    </citation>
    <scope>NUCLEOTIDE SEQUENCE [LARGE SCALE GENOMIC DNA]</scope>
    <source>
        <strain evidence="1 2">FMUSA5-5</strain>
    </source>
</reference>
<accession>A0ABX1BBC6</accession>
<dbReference type="EMBL" id="JAATEP010000032">
    <property type="protein sequence ID" value="NJP94856.1"/>
    <property type="molecule type" value="Genomic_DNA"/>
</dbReference>
<comment type="caution">
    <text evidence="1">The sequence shown here is derived from an EMBL/GenBank/DDBJ whole genome shotgun (WGS) entry which is preliminary data.</text>
</comment>
<dbReference type="Proteomes" id="UP000696294">
    <property type="component" value="Unassembled WGS sequence"/>
</dbReference>
<name>A0ABX1BBC6_9ACTN</name>
<protein>
    <submittedName>
        <fullName evidence="1">Uncharacterized protein</fullName>
    </submittedName>
</protein>
<keyword evidence="2" id="KW-1185">Reference proteome</keyword>
<proteinExistence type="predicted"/>
<gene>
    <name evidence="1" type="ORF">HCN51_36395</name>
</gene>
<organism evidence="1 2">
    <name type="scientific">Nonomuraea composti</name>
    <dbReference type="NCBI Taxonomy" id="2720023"/>
    <lineage>
        <taxon>Bacteria</taxon>
        <taxon>Bacillati</taxon>
        <taxon>Actinomycetota</taxon>
        <taxon>Actinomycetes</taxon>
        <taxon>Streptosporangiales</taxon>
        <taxon>Streptosporangiaceae</taxon>
        <taxon>Nonomuraea</taxon>
    </lineage>
</organism>